<evidence type="ECO:0000313" key="2">
    <source>
        <dbReference type="Proteomes" id="UP000032702"/>
    </source>
</evidence>
<name>Q099G4_STIAD</name>
<proteinExistence type="predicted"/>
<sequence length="482" mass="52376">MAALKERALLRAPQAPHSEGWVARVRGSRTQWGGGLSDGPFLALGRLGINQPGDGHMRKKYRYSEEIPAGEPLRLQVEAVHPLQAERAERGGGPGHLAPQEVEDGAPIDDEHRVREALAQAHGDVLLLGHAHGEQDELRFCLGGQRQVRLRRGEAIVAGDDDEPLVLELAPRGVQPRGLRAEERGAAAPVGAGNARDEVGAVHVQPGRLPEGLEPQLHADAVAQQQIRAQQALQHGRRVPPQVGRVRVDEGDDEGPGGALELFEQRLLRTRIGDAVNALVQLEKVSCARRQLTLWGARHCASLLQAAEDRGRQRLAHVPMGNVHFREGLSVGGVAQALIEGDHVGACMEVHRDDAAPRQLRLESGDQARPQPEPLEGRQDGHLEEAAFRRALGVKQDASRHGASLVSHQVEALLLEGKGHRGAWEAQRLAQHAEAQLQFLLIKRMPGGDEAQREGIQGRRRSGRAHVFQGGVRGRLRTASVR</sequence>
<accession>Q099G4</accession>
<organism evidence="1 2">
    <name type="scientific">Stigmatella aurantiaca (strain DW4/3-1)</name>
    <dbReference type="NCBI Taxonomy" id="378806"/>
    <lineage>
        <taxon>Bacteria</taxon>
        <taxon>Pseudomonadati</taxon>
        <taxon>Myxococcota</taxon>
        <taxon>Myxococcia</taxon>
        <taxon>Myxococcales</taxon>
        <taxon>Cystobacterineae</taxon>
        <taxon>Archangiaceae</taxon>
        <taxon>Stigmatella</taxon>
    </lineage>
</organism>
<reference evidence="1 2" key="1">
    <citation type="submission" date="2006-04" db="EMBL/GenBank/DDBJ databases">
        <authorList>
            <person name="Nierman W.C."/>
        </authorList>
    </citation>
    <scope>NUCLEOTIDE SEQUENCE [LARGE SCALE GENOMIC DNA]</scope>
    <source>
        <strain evidence="1 2">DW4/3-1</strain>
    </source>
</reference>
<dbReference type="AlphaFoldDB" id="Q099G4"/>
<protein>
    <submittedName>
        <fullName evidence="1">Uncharacterized protein</fullName>
    </submittedName>
</protein>
<dbReference type="Proteomes" id="UP000032702">
    <property type="component" value="Unassembled WGS sequence"/>
</dbReference>
<dbReference type="EMBL" id="AAMD01000018">
    <property type="protein sequence ID" value="EAU68353.1"/>
    <property type="molecule type" value="Genomic_DNA"/>
</dbReference>
<gene>
    <name evidence="1" type="ORF">STIAU_3900</name>
</gene>
<evidence type="ECO:0000313" key="1">
    <source>
        <dbReference type="EMBL" id="EAU68353.1"/>
    </source>
</evidence>
<comment type="caution">
    <text evidence="1">The sequence shown here is derived from an EMBL/GenBank/DDBJ whole genome shotgun (WGS) entry which is preliminary data.</text>
</comment>